<accession>A0A9N9AQR6</accession>
<keyword evidence="6" id="KW-0488">Methylation</keyword>
<reference evidence="14" key="1">
    <citation type="submission" date="2021-06" db="EMBL/GenBank/DDBJ databases">
        <authorList>
            <person name="Kallberg Y."/>
            <person name="Tangrot J."/>
            <person name="Rosling A."/>
        </authorList>
    </citation>
    <scope>NUCLEOTIDE SEQUENCE</scope>
    <source>
        <strain evidence="14">CL551</strain>
    </source>
</reference>
<dbReference type="OrthoDB" id="244061at2759"/>
<keyword evidence="10" id="KW-0449">Lipoprotein</keyword>
<dbReference type="GO" id="GO:0031083">
    <property type="term" value="C:BLOC-1 complex"/>
    <property type="evidence" value="ECO:0007669"/>
    <property type="project" value="TreeGrafter"/>
</dbReference>
<evidence type="ECO:0000256" key="4">
    <source>
        <dbReference type="ARBA" id="ARBA00011581"/>
    </source>
</evidence>
<gene>
    <name evidence="14" type="ORF">AMORRO_LOCUS4933</name>
</gene>
<dbReference type="Pfam" id="PF00631">
    <property type="entry name" value="G-gamma"/>
    <property type="match status" value="1"/>
</dbReference>
<dbReference type="InterPro" id="IPR015898">
    <property type="entry name" value="G-protein_gamma-like_dom"/>
</dbReference>
<evidence type="ECO:0000256" key="11">
    <source>
        <dbReference type="ARBA" id="ARBA00023289"/>
    </source>
</evidence>
<evidence type="ECO:0000256" key="5">
    <source>
        <dbReference type="ARBA" id="ARBA00016111"/>
    </source>
</evidence>
<dbReference type="Pfam" id="PF10046">
    <property type="entry name" value="BLOC1_2"/>
    <property type="match status" value="1"/>
</dbReference>
<evidence type="ECO:0000256" key="3">
    <source>
        <dbReference type="ARBA" id="ARBA00008468"/>
    </source>
</evidence>
<dbReference type="Gene3D" id="4.10.260.10">
    <property type="entry name" value="Transducin (heterotrimeric G protein), gamma chain"/>
    <property type="match status" value="1"/>
</dbReference>
<dbReference type="EMBL" id="CAJVPV010002825">
    <property type="protein sequence ID" value="CAG8536778.1"/>
    <property type="molecule type" value="Genomic_DNA"/>
</dbReference>
<evidence type="ECO:0000256" key="10">
    <source>
        <dbReference type="ARBA" id="ARBA00023288"/>
    </source>
</evidence>
<dbReference type="GO" id="GO:0007186">
    <property type="term" value="P:G protein-coupled receptor signaling pathway"/>
    <property type="evidence" value="ECO:0007669"/>
    <property type="project" value="InterPro"/>
</dbReference>
<keyword evidence="11" id="KW-0636">Prenylation</keyword>
<feature type="domain" description="G protein gamma" evidence="13">
    <location>
        <begin position="221"/>
        <end position="291"/>
    </location>
</feature>
<dbReference type="InterPro" id="IPR019269">
    <property type="entry name" value="BLOC1_su2"/>
</dbReference>
<dbReference type="GO" id="GO:0016020">
    <property type="term" value="C:membrane"/>
    <property type="evidence" value="ECO:0007669"/>
    <property type="project" value="UniProtKB-SubCell"/>
</dbReference>
<dbReference type="FunFam" id="4.10.260.10:FF:000003">
    <property type="entry name" value="G-protein complex gamma subunit Ste18/GpgA"/>
    <property type="match status" value="1"/>
</dbReference>
<dbReference type="Proteomes" id="UP000789342">
    <property type="component" value="Unassembled WGS sequence"/>
</dbReference>
<proteinExistence type="inferred from homology"/>
<dbReference type="GO" id="GO:0032418">
    <property type="term" value="P:lysosome localization"/>
    <property type="evidence" value="ECO:0007669"/>
    <property type="project" value="TreeGrafter"/>
</dbReference>
<keyword evidence="8" id="KW-0564">Palmitate</keyword>
<evidence type="ECO:0000313" key="14">
    <source>
        <dbReference type="EMBL" id="CAG8536778.1"/>
    </source>
</evidence>
<sequence>MSSENTPPPSNTSITTLSSAFNTTTSAISNTTSALTSTLSSLTSSVLPLASAQQQTPRQTSTTQQPETMRNQLSPSLIDGVNPKQKNVNNVTAEMFNKVAEYLKGEMLATNEDYKLLENMNNVTRDRYKEMSGMAQNLVVEMAKLQRIYIDIEPYIQQIDEVCEQIDFLEKVTSELDDYSKELDGHVEQKVCHIPSGKEFFSFFRSLRNIKMHRQKQQSMSEIKLRRLAELNQRLREDLDRPRVRVSEASNSLITYCKNTRDFLVPSVWGPVDKRDDPYVMSGGSCHCNIM</sequence>
<evidence type="ECO:0000259" key="13">
    <source>
        <dbReference type="SMART" id="SM01224"/>
    </source>
</evidence>
<dbReference type="GO" id="GO:0099078">
    <property type="term" value="C:BORC complex"/>
    <property type="evidence" value="ECO:0007669"/>
    <property type="project" value="TreeGrafter"/>
</dbReference>
<evidence type="ECO:0000256" key="8">
    <source>
        <dbReference type="ARBA" id="ARBA00023139"/>
    </source>
</evidence>
<keyword evidence="7" id="KW-0472">Membrane</keyword>
<name>A0A9N9AQR6_9GLOM</name>
<comment type="similarity">
    <text evidence="3">Belongs to the BLOC1S2 family.</text>
</comment>
<dbReference type="InterPro" id="IPR036284">
    <property type="entry name" value="GGL_sf"/>
</dbReference>
<dbReference type="GO" id="GO:0043015">
    <property type="term" value="F:gamma-tubulin binding"/>
    <property type="evidence" value="ECO:0007669"/>
    <property type="project" value="TreeGrafter"/>
</dbReference>
<feature type="region of interest" description="Disordered" evidence="12">
    <location>
        <begin position="48"/>
        <end position="68"/>
    </location>
</feature>
<evidence type="ECO:0000256" key="6">
    <source>
        <dbReference type="ARBA" id="ARBA00022481"/>
    </source>
</evidence>
<protein>
    <recommendedName>
        <fullName evidence="5">Guanine nucleotide-binding protein subunit gamma</fullName>
    </recommendedName>
</protein>
<organism evidence="14 15">
    <name type="scientific">Acaulospora morrowiae</name>
    <dbReference type="NCBI Taxonomy" id="94023"/>
    <lineage>
        <taxon>Eukaryota</taxon>
        <taxon>Fungi</taxon>
        <taxon>Fungi incertae sedis</taxon>
        <taxon>Mucoromycota</taxon>
        <taxon>Glomeromycotina</taxon>
        <taxon>Glomeromycetes</taxon>
        <taxon>Diversisporales</taxon>
        <taxon>Acaulosporaceae</taxon>
        <taxon>Acaulospora</taxon>
    </lineage>
</organism>
<dbReference type="SMART" id="SM01224">
    <property type="entry name" value="G_gamma"/>
    <property type="match status" value="1"/>
</dbReference>
<evidence type="ECO:0000313" key="15">
    <source>
        <dbReference type="Proteomes" id="UP000789342"/>
    </source>
</evidence>
<dbReference type="GO" id="GO:0000930">
    <property type="term" value="C:gamma-tubulin complex"/>
    <property type="evidence" value="ECO:0007669"/>
    <property type="project" value="TreeGrafter"/>
</dbReference>
<keyword evidence="9" id="KW-0807">Transducer</keyword>
<dbReference type="PANTHER" id="PTHR46479">
    <property type="entry name" value="BIOGENESIS OF LYSOSOME-RELATED ORGANELLES COMPLEX 1 SUBUNIT 2"/>
    <property type="match status" value="1"/>
</dbReference>
<dbReference type="GO" id="GO:0016197">
    <property type="term" value="P:endosomal transport"/>
    <property type="evidence" value="ECO:0007669"/>
    <property type="project" value="TreeGrafter"/>
</dbReference>
<comment type="subcellular location">
    <subcellularLocation>
        <location evidence="1">Membrane</location>
        <topology evidence="1">Peripheral membrane protein</topology>
    </subcellularLocation>
</comment>
<dbReference type="SUPFAM" id="SSF48670">
    <property type="entry name" value="Transducin (heterotrimeric G protein), gamma chain"/>
    <property type="match status" value="1"/>
</dbReference>
<evidence type="ECO:0000256" key="2">
    <source>
        <dbReference type="ARBA" id="ARBA00007431"/>
    </source>
</evidence>
<dbReference type="AlphaFoldDB" id="A0A9N9AQR6"/>
<evidence type="ECO:0000256" key="7">
    <source>
        <dbReference type="ARBA" id="ARBA00023136"/>
    </source>
</evidence>
<keyword evidence="15" id="KW-1185">Reference proteome</keyword>
<comment type="similarity">
    <text evidence="2">Belongs to the G protein gamma family.</text>
</comment>
<comment type="subunit">
    <text evidence="4">G proteins are composed of 3 units, alpha, beta and gamma.</text>
</comment>
<evidence type="ECO:0000256" key="12">
    <source>
        <dbReference type="SAM" id="MobiDB-lite"/>
    </source>
</evidence>
<evidence type="ECO:0000256" key="1">
    <source>
        <dbReference type="ARBA" id="ARBA00004170"/>
    </source>
</evidence>
<comment type="caution">
    <text evidence="14">The sequence shown here is derived from an EMBL/GenBank/DDBJ whole genome shotgun (WGS) entry which is preliminary data.</text>
</comment>
<dbReference type="PANTHER" id="PTHR46479:SF1">
    <property type="entry name" value="BIOGENESIS OF LYSOSOME-RELATED ORGANELLES COMPLEX 1 SUBUNIT 2"/>
    <property type="match status" value="1"/>
</dbReference>
<evidence type="ECO:0000256" key="9">
    <source>
        <dbReference type="ARBA" id="ARBA00023224"/>
    </source>
</evidence>